<name>A0A553GTU2_9PSED</name>
<evidence type="ECO:0000313" key="3">
    <source>
        <dbReference type="Proteomes" id="UP000315235"/>
    </source>
</evidence>
<evidence type="ECO:0000256" key="1">
    <source>
        <dbReference type="SAM" id="MobiDB-lite"/>
    </source>
</evidence>
<organism evidence="2 3">
    <name type="scientific">Pseudomonas mangiferae</name>
    <dbReference type="NCBI Taxonomy" id="2593654"/>
    <lineage>
        <taxon>Bacteria</taxon>
        <taxon>Pseudomonadati</taxon>
        <taxon>Pseudomonadota</taxon>
        <taxon>Gammaproteobacteria</taxon>
        <taxon>Pseudomonadales</taxon>
        <taxon>Pseudomonadaceae</taxon>
        <taxon>Pseudomonas</taxon>
    </lineage>
</organism>
<keyword evidence="3" id="KW-1185">Reference proteome</keyword>
<feature type="region of interest" description="Disordered" evidence="1">
    <location>
        <begin position="1"/>
        <end position="83"/>
    </location>
</feature>
<protein>
    <submittedName>
        <fullName evidence="2">Uncharacterized protein</fullName>
    </submittedName>
</protein>
<dbReference type="Proteomes" id="UP000315235">
    <property type="component" value="Unassembled WGS sequence"/>
</dbReference>
<evidence type="ECO:0000313" key="2">
    <source>
        <dbReference type="EMBL" id="TRX72934.1"/>
    </source>
</evidence>
<proteinExistence type="predicted"/>
<accession>A0A553GTU2</accession>
<gene>
    <name evidence="2" type="ORF">FM069_20305</name>
</gene>
<dbReference type="AlphaFoldDB" id="A0A553GTU2"/>
<feature type="compositionally biased region" description="Basic residues" evidence="1">
    <location>
        <begin position="18"/>
        <end position="33"/>
    </location>
</feature>
<feature type="compositionally biased region" description="Basic residues" evidence="1">
    <location>
        <begin position="74"/>
        <end position="83"/>
    </location>
</feature>
<feature type="compositionally biased region" description="Gly residues" evidence="1">
    <location>
        <begin position="1"/>
        <end position="17"/>
    </location>
</feature>
<reference evidence="2 3" key="1">
    <citation type="submission" date="2019-07" db="EMBL/GenBank/DDBJ databases">
        <title>Pseudomonas mangiferae sp. nov., isolated from bark of mango tree in Thailand.</title>
        <authorList>
            <person name="Srisuk N."/>
            <person name="Anurat P."/>
        </authorList>
    </citation>
    <scope>NUCLEOTIDE SEQUENCE [LARGE SCALE GENOMIC DNA]</scope>
    <source>
        <strain evidence="2 3">DMKU_BBB3-04</strain>
    </source>
</reference>
<dbReference type="EMBL" id="VJOY01000024">
    <property type="protein sequence ID" value="TRX72934.1"/>
    <property type="molecule type" value="Genomic_DNA"/>
</dbReference>
<comment type="caution">
    <text evidence="2">The sequence shown here is derived from an EMBL/GenBank/DDBJ whole genome shotgun (WGS) entry which is preliminary data.</text>
</comment>
<sequence>MPVDYRGGGRGQGPRGGRGGRRPRNGSPGRHRMAGNGRAFPTGWRQTGRLRWRVGSGSTGHGRLGPGRGENRRSRSCHLGRSR</sequence>
<feature type="compositionally biased region" description="Gly residues" evidence="1">
    <location>
        <begin position="57"/>
        <end position="68"/>
    </location>
</feature>